<reference evidence="7 8" key="1">
    <citation type="submission" date="2014-02" db="EMBL/GenBank/DDBJ databases">
        <title>The genome sequence of Colletotrichum simmondsii CBS122122.</title>
        <authorList>
            <person name="Baroncelli R."/>
            <person name="Thon M.R."/>
        </authorList>
    </citation>
    <scope>NUCLEOTIDE SEQUENCE [LARGE SCALE GENOMIC DNA]</scope>
    <source>
        <strain evidence="7 8">CBS122122</strain>
    </source>
</reference>
<dbReference type="CDD" id="cd08234">
    <property type="entry name" value="threonine_DH_like"/>
    <property type="match status" value="1"/>
</dbReference>
<keyword evidence="2 4" id="KW-0862">Zinc</keyword>
<dbReference type="PROSITE" id="PS00059">
    <property type="entry name" value="ADH_ZINC"/>
    <property type="match status" value="1"/>
</dbReference>
<evidence type="ECO:0000256" key="1">
    <source>
        <dbReference type="ARBA" id="ARBA00022723"/>
    </source>
</evidence>
<dbReference type="PANTHER" id="PTHR43401:SF2">
    <property type="entry name" value="L-THREONINE 3-DEHYDROGENASE"/>
    <property type="match status" value="1"/>
</dbReference>
<name>A0A135RZB8_9PEZI</name>
<keyword evidence="1 4" id="KW-0479">Metal-binding</keyword>
<dbReference type="Gene3D" id="3.90.180.10">
    <property type="entry name" value="Medium-chain alcohol dehydrogenases, catalytic domain"/>
    <property type="match status" value="1"/>
</dbReference>
<evidence type="ECO:0000259" key="6">
    <source>
        <dbReference type="Pfam" id="PF08240"/>
    </source>
</evidence>
<dbReference type="SUPFAM" id="SSF50129">
    <property type="entry name" value="GroES-like"/>
    <property type="match status" value="1"/>
</dbReference>
<evidence type="ECO:0000313" key="7">
    <source>
        <dbReference type="EMBL" id="KXH28938.1"/>
    </source>
</evidence>
<keyword evidence="3" id="KW-0560">Oxidoreductase</keyword>
<dbReference type="Pfam" id="PF00107">
    <property type="entry name" value="ADH_zinc_N"/>
    <property type="match status" value="1"/>
</dbReference>
<dbReference type="EMBL" id="JFBX01000760">
    <property type="protein sequence ID" value="KXH28938.1"/>
    <property type="molecule type" value="Genomic_DNA"/>
</dbReference>
<dbReference type="InterPro" id="IPR036291">
    <property type="entry name" value="NAD(P)-bd_dom_sf"/>
</dbReference>
<dbReference type="SUPFAM" id="SSF51735">
    <property type="entry name" value="NAD(P)-binding Rossmann-fold domains"/>
    <property type="match status" value="1"/>
</dbReference>
<evidence type="ECO:0000256" key="4">
    <source>
        <dbReference type="RuleBase" id="RU361277"/>
    </source>
</evidence>
<accession>A0A135RZB8</accession>
<dbReference type="InterPro" id="IPR050129">
    <property type="entry name" value="Zn_alcohol_dh"/>
</dbReference>
<dbReference type="PANTHER" id="PTHR43401">
    <property type="entry name" value="L-THREONINE 3-DEHYDROGENASE"/>
    <property type="match status" value="1"/>
</dbReference>
<protein>
    <submittedName>
        <fullName evidence="7">Alcohol dehydrogenase GroES-like domain-containing protein</fullName>
    </submittedName>
</protein>
<dbReference type="AlphaFoldDB" id="A0A135RZB8"/>
<organism evidence="7 8">
    <name type="scientific">Colletotrichum simmondsii</name>
    <dbReference type="NCBI Taxonomy" id="703756"/>
    <lineage>
        <taxon>Eukaryota</taxon>
        <taxon>Fungi</taxon>
        <taxon>Dikarya</taxon>
        <taxon>Ascomycota</taxon>
        <taxon>Pezizomycotina</taxon>
        <taxon>Sordariomycetes</taxon>
        <taxon>Hypocreomycetidae</taxon>
        <taxon>Glomerellales</taxon>
        <taxon>Glomerellaceae</taxon>
        <taxon>Colletotrichum</taxon>
        <taxon>Colletotrichum acutatum species complex</taxon>
    </lineage>
</organism>
<comment type="similarity">
    <text evidence="4">Belongs to the zinc-containing alcohol dehydrogenase family.</text>
</comment>
<dbReference type="InterPro" id="IPR013149">
    <property type="entry name" value="ADH-like_C"/>
</dbReference>
<evidence type="ECO:0000259" key="5">
    <source>
        <dbReference type="Pfam" id="PF00107"/>
    </source>
</evidence>
<feature type="domain" description="Alcohol dehydrogenase-like N-terminal" evidence="6">
    <location>
        <begin position="33"/>
        <end position="140"/>
    </location>
</feature>
<evidence type="ECO:0000313" key="8">
    <source>
        <dbReference type="Proteomes" id="UP000070328"/>
    </source>
</evidence>
<evidence type="ECO:0000256" key="3">
    <source>
        <dbReference type="ARBA" id="ARBA00023002"/>
    </source>
</evidence>
<dbReference type="InterPro" id="IPR013154">
    <property type="entry name" value="ADH-like_N"/>
</dbReference>
<sequence>MASQHGIPKEMKAIKYWELRKFSLETIPVPDPKPHEILIKVKSCGVCGTDLHIHEGDFESRMPVVTGHETSGIVVKLGSAVSGFELGDKVTADNSELCGHCHYCRRGQLLHCENFLGHGVHLDGGFAEYAVFPSEKLFKFHKLSWIDASLFEAASCAIHGLDQLQPGVGFKALLIGSGPTGLCLAQLLRHNGGQHVTVASNKGDKMDLAKELGCGDEYIELDRNDPGPQWEALKKKHPFGFDCVIEASGSHQVAEMAMQFVAKGGKIMYYGVYNKEALVNVSPSKIFGDEITIVGSFSQMYCLQKSIDYLDSGKVKVQGIVDKTFTLEQFGEALDAIRNKQCIKATIIMD</sequence>
<comment type="caution">
    <text evidence="7">The sequence shown here is derived from an EMBL/GenBank/DDBJ whole genome shotgun (WGS) entry which is preliminary data.</text>
</comment>
<keyword evidence="8" id="KW-1185">Reference proteome</keyword>
<feature type="domain" description="Alcohol dehydrogenase-like C-terminal" evidence="5">
    <location>
        <begin position="179"/>
        <end position="304"/>
    </location>
</feature>
<dbReference type="Gene3D" id="3.40.50.720">
    <property type="entry name" value="NAD(P)-binding Rossmann-like Domain"/>
    <property type="match status" value="1"/>
</dbReference>
<comment type="cofactor">
    <cofactor evidence="4">
        <name>Zn(2+)</name>
        <dbReference type="ChEBI" id="CHEBI:29105"/>
    </cofactor>
</comment>
<gene>
    <name evidence="7" type="ORF">CSIM01_13340</name>
</gene>
<dbReference type="InterPro" id="IPR002328">
    <property type="entry name" value="ADH_Zn_CS"/>
</dbReference>
<dbReference type="Pfam" id="PF08240">
    <property type="entry name" value="ADH_N"/>
    <property type="match status" value="1"/>
</dbReference>
<evidence type="ECO:0000256" key="2">
    <source>
        <dbReference type="ARBA" id="ARBA00022833"/>
    </source>
</evidence>
<dbReference type="GO" id="GO:0008270">
    <property type="term" value="F:zinc ion binding"/>
    <property type="evidence" value="ECO:0007669"/>
    <property type="project" value="InterPro"/>
</dbReference>
<dbReference type="Proteomes" id="UP000070328">
    <property type="component" value="Unassembled WGS sequence"/>
</dbReference>
<proteinExistence type="inferred from homology"/>
<dbReference type="GO" id="GO:0016491">
    <property type="term" value="F:oxidoreductase activity"/>
    <property type="evidence" value="ECO:0007669"/>
    <property type="project" value="UniProtKB-KW"/>
</dbReference>
<dbReference type="InterPro" id="IPR011032">
    <property type="entry name" value="GroES-like_sf"/>
</dbReference>